<organism evidence="3 4">
    <name type="scientific">candidate division WOR-1 bacterium DG_54_3</name>
    <dbReference type="NCBI Taxonomy" id="1703775"/>
    <lineage>
        <taxon>Bacteria</taxon>
        <taxon>Bacillati</taxon>
        <taxon>Saganbacteria</taxon>
    </lineage>
</organism>
<reference evidence="3 4" key="1">
    <citation type="journal article" date="2015" name="Microbiome">
        <title>Genomic resolution of linkages in carbon, nitrogen, and sulfur cycling among widespread estuary sediment bacteria.</title>
        <authorList>
            <person name="Baker B.J."/>
            <person name="Lazar C.S."/>
            <person name="Teske A.P."/>
            <person name="Dick G.J."/>
        </authorList>
    </citation>
    <scope>NUCLEOTIDE SEQUENCE [LARGE SCALE GENOMIC DNA]</scope>
    <source>
        <strain evidence="3">DG_54_3</strain>
    </source>
</reference>
<dbReference type="AlphaFoldDB" id="A0A0S7XQF8"/>
<keyword evidence="2" id="KW-0472">Membrane</keyword>
<keyword evidence="2" id="KW-0812">Transmembrane</keyword>
<accession>A0A0S7XQF8</accession>
<dbReference type="EMBL" id="LIZX01000174">
    <property type="protein sequence ID" value="KPJ64580.1"/>
    <property type="molecule type" value="Genomic_DNA"/>
</dbReference>
<feature type="region of interest" description="Disordered" evidence="1">
    <location>
        <begin position="204"/>
        <end position="233"/>
    </location>
</feature>
<keyword evidence="2" id="KW-1133">Transmembrane helix</keyword>
<evidence type="ECO:0000313" key="4">
    <source>
        <dbReference type="Proteomes" id="UP000051861"/>
    </source>
</evidence>
<sequence>MLDFLNQNSGALTVIFAAVVMLSTVVYAVLTAFLVAETRRMRRAQTEPKVEVFIKHREEWINLIHAYVRNIGLGPAYKISFDISAESGGEGAQALIDDFTKANFFKTGLKYLGPGQEQISGFSQMTEKFDQKIESVLVFDVRYEGATGKQYQEKFRLDFSEFKGRSQIGKPHLYAIAKHLETIKSDIHNLATGFKRIKADVFDSEDRDRERKEWEEHHAEVIDKSKESAKNGS</sequence>
<feature type="transmembrane region" description="Helical" evidence="2">
    <location>
        <begin position="12"/>
        <end position="36"/>
    </location>
</feature>
<gene>
    <name evidence="3" type="ORF">AMJ44_12560</name>
</gene>
<evidence type="ECO:0000256" key="2">
    <source>
        <dbReference type="SAM" id="Phobius"/>
    </source>
</evidence>
<protein>
    <submittedName>
        <fullName evidence="3">Uncharacterized protein</fullName>
    </submittedName>
</protein>
<name>A0A0S7XQF8_UNCSA</name>
<evidence type="ECO:0000256" key="1">
    <source>
        <dbReference type="SAM" id="MobiDB-lite"/>
    </source>
</evidence>
<comment type="caution">
    <text evidence="3">The sequence shown here is derived from an EMBL/GenBank/DDBJ whole genome shotgun (WGS) entry which is preliminary data.</text>
</comment>
<evidence type="ECO:0000313" key="3">
    <source>
        <dbReference type="EMBL" id="KPJ64580.1"/>
    </source>
</evidence>
<proteinExistence type="predicted"/>
<dbReference type="Proteomes" id="UP000051861">
    <property type="component" value="Unassembled WGS sequence"/>
</dbReference>